<protein>
    <submittedName>
        <fullName evidence="3">XRE family transcriptional regulator</fullName>
    </submittedName>
</protein>
<dbReference type="CDD" id="cd00093">
    <property type="entry name" value="HTH_XRE"/>
    <property type="match status" value="1"/>
</dbReference>
<keyword evidence="4" id="KW-1185">Reference proteome</keyword>
<proteinExistence type="predicted"/>
<dbReference type="GO" id="GO:0003677">
    <property type="term" value="F:DNA binding"/>
    <property type="evidence" value="ECO:0007669"/>
    <property type="project" value="UniProtKB-KW"/>
</dbReference>
<gene>
    <name evidence="3" type="ORF">EBB45_06125</name>
</gene>
<dbReference type="Proteomes" id="UP000274033">
    <property type="component" value="Unassembled WGS sequence"/>
</dbReference>
<evidence type="ECO:0000313" key="4">
    <source>
        <dbReference type="Proteomes" id="UP000274033"/>
    </source>
</evidence>
<evidence type="ECO:0000256" key="1">
    <source>
        <dbReference type="ARBA" id="ARBA00023125"/>
    </source>
</evidence>
<keyword evidence="1" id="KW-0238">DNA-binding</keyword>
<dbReference type="InterPro" id="IPR050807">
    <property type="entry name" value="TransReg_Diox_bact_type"/>
</dbReference>
<accession>A0A3N9UH01</accession>
<dbReference type="InterPro" id="IPR014710">
    <property type="entry name" value="RmlC-like_jellyroll"/>
</dbReference>
<dbReference type="SUPFAM" id="SSF47413">
    <property type="entry name" value="lambda repressor-like DNA-binding domains"/>
    <property type="match status" value="1"/>
</dbReference>
<dbReference type="CDD" id="cd02209">
    <property type="entry name" value="cupin_XRE_C"/>
    <property type="match status" value="1"/>
</dbReference>
<feature type="domain" description="HTH cro/C1-type" evidence="2">
    <location>
        <begin position="7"/>
        <end position="61"/>
    </location>
</feature>
<reference evidence="3 4" key="1">
    <citation type="journal article" date="2013" name="J. Microbiol.">
        <title>Lysinibacillus chungkukjangi sp. nov., isolated from Chungkukjang, Korean fermented soybean food.</title>
        <authorList>
            <person name="Kim S.J."/>
            <person name="Jang Y.H."/>
            <person name="Hamada M."/>
            <person name="Ahn J.H."/>
            <person name="Weon H.Y."/>
            <person name="Suzuki K."/>
            <person name="Whang K.S."/>
            <person name="Kwon S.W."/>
        </authorList>
    </citation>
    <scope>NUCLEOTIDE SEQUENCE [LARGE SCALE GENOMIC DNA]</scope>
    <source>
        <strain evidence="3 4">MCCC 1A12701</strain>
    </source>
</reference>
<dbReference type="PROSITE" id="PS50943">
    <property type="entry name" value="HTH_CROC1"/>
    <property type="match status" value="1"/>
</dbReference>
<dbReference type="InterPro" id="IPR001387">
    <property type="entry name" value="Cro/C1-type_HTH"/>
</dbReference>
<dbReference type="GO" id="GO:0005829">
    <property type="term" value="C:cytosol"/>
    <property type="evidence" value="ECO:0007669"/>
    <property type="project" value="TreeGrafter"/>
</dbReference>
<dbReference type="InterPro" id="IPR013096">
    <property type="entry name" value="Cupin_2"/>
</dbReference>
<comment type="caution">
    <text evidence="3">The sequence shown here is derived from an EMBL/GenBank/DDBJ whole genome shotgun (WGS) entry which is preliminary data.</text>
</comment>
<dbReference type="OrthoDB" id="9814553at2"/>
<dbReference type="InterPro" id="IPR010982">
    <property type="entry name" value="Lambda_DNA-bd_dom_sf"/>
</dbReference>
<evidence type="ECO:0000259" key="2">
    <source>
        <dbReference type="PROSITE" id="PS50943"/>
    </source>
</evidence>
<organism evidence="3 4">
    <name type="scientific">Lysinibacillus composti</name>
    <dbReference type="NCBI Taxonomy" id="720633"/>
    <lineage>
        <taxon>Bacteria</taxon>
        <taxon>Bacillati</taxon>
        <taxon>Bacillota</taxon>
        <taxon>Bacilli</taxon>
        <taxon>Bacillales</taxon>
        <taxon>Bacillaceae</taxon>
        <taxon>Lysinibacillus</taxon>
    </lineage>
</organism>
<dbReference type="Pfam" id="PF01381">
    <property type="entry name" value="HTH_3"/>
    <property type="match status" value="1"/>
</dbReference>
<name>A0A3N9UH01_9BACI</name>
<dbReference type="Gene3D" id="1.10.260.40">
    <property type="entry name" value="lambda repressor-like DNA-binding domains"/>
    <property type="match status" value="1"/>
</dbReference>
<dbReference type="RefSeq" id="WP_124763627.1">
    <property type="nucleotide sequence ID" value="NZ_JAFBDY010000003.1"/>
</dbReference>
<dbReference type="PANTHER" id="PTHR46797:SF2">
    <property type="entry name" value="TRANSCRIPTIONAL REGULATOR"/>
    <property type="match status" value="1"/>
</dbReference>
<dbReference type="Pfam" id="PF07883">
    <property type="entry name" value="Cupin_2"/>
    <property type="match status" value="1"/>
</dbReference>
<dbReference type="AlphaFoldDB" id="A0A3N9UH01"/>
<dbReference type="InterPro" id="IPR011051">
    <property type="entry name" value="RmlC_Cupin_sf"/>
</dbReference>
<dbReference type="SUPFAM" id="SSF51182">
    <property type="entry name" value="RmlC-like cupins"/>
    <property type="match status" value="1"/>
</dbReference>
<dbReference type="EMBL" id="RRCT01000004">
    <property type="protein sequence ID" value="RQW75325.1"/>
    <property type="molecule type" value="Genomic_DNA"/>
</dbReference>
<dbReference type="GO" id="GO:0003700">
    <property type="term" value="F:DNA-binding transcription factor activity"/>
    <property type="evidence" value="ECO:0007669"/>
    <property type="project" value="TreeGrafter"/>
</dbReference>
<evidence type="ECO:0000313" key="3">
    <source>
        <dbReference type="EMBL" id="RQW75325.1"/>
    </source>
</evidence>
<dbReference type="Gene3D" id="2.60.120.10">
    <property type="entry name" value="Jelly Rolls"/>
    <property type="match status" value="1"/>
</dbReference>
<dbReference type="PANTHER" id="PTHR46797">
    <property type="entry name" value="HTH-TYPE TRANSCRIPTIONAL REGULATOR"/>
    <property type="match status" value="1"/>
</dbReference>
<dbReference type="SMART" id="SM00530">
    <property type="entry name" value="HTH_XRE"/>
    <property type="match status" value="1"/>
</dbReference>
<sequence>MQIGAKIKALRIKKGLTQEELGERTDLTKGFISQLERDLNSPSIETLFSILEVLGTKPKDFFDDTFEDQQVVYTEEDQTSYYDEEKKYEIKWLIPTSNEKEMEPVLLTLEEYGEFKKFEPSLAETFIYVLKGRIRIIIGEETFFASEGNAVYFEASKNHQIFNAHNGITNVLLVATESYL</sequence>